<dbReference type="Proteomes" id="UP001500002">
    <property type="component" value="Unassembled WGS sequence"/>
</dbReference>
<evidence type="ECO:0000313" key="3">
    <source>
        <dbReference type="Proteomes" id="UP001500002"/>
    </source>
</evidence>
<name>A0ABN2M828_9MICO</name>
<dbReference type="SUPFAM" id="SSF51735">
    <property type="entry name" value="NAD(P)-binding Rossmann-fold domains"/>
    <property type="match status" value="1"/>
</dbReference>
<protein>
    <submittedName>
        <fullName evidence="2">SDR family oxidoreductase</fullName>
    </submittedName>
</protein>
<proteinExistence type="predicted"/>
<gene>
    <name evidence="2" type="ORF">GCM10009749_24530</name>
</gene>
<dbReference type="Pfam" id="PF13460">
    <property type="entry name" value="NAD_binding_10"/>
    <property type="match status" value="1"/>
</dbReference>
<evidence type="ECO:0000259" key="1">
    <source>
        <dbReference type="Pfam" id="PF13460"/>
    </source>
</evidence>
<dbReference type="InterPro" id="IPR052718">
    <property type="entry name" value="NmrA-type_oxidoreductase"/>
</dbReference>
<dbReference type="Gene3D" id="3.90.25.10">
    <property type="entry name" value="UDP-galactose 4-epimerase, domain 1"/>
    <property type="match status" value="1"/>
</dbReference>
<dbReference type="InterPro" id="IPR016040">
    <property type="entry name" value="NAD(P)-bd_dom"/>
</dbReference>
<dbReference type="EMBL" id="BAAANJ010000009">
    <property type="protein sequence ID" value="GAA1814204.1"/>
    <property type="molecule type" value="Genomic_DNA"/>
</dbReference>
<dbReference type="CDD" id="cd05269">
    <property type="entry name" value="TMR_SDR_a"/>
    <property type="match status" value="1"/>
</dbReference>
<dbReference type="PANTHER" id="PTHR47129">
    <property type="entry name" value="QUINONE OXIDOREDUCTASE 2"/>
    <property type="match status" value="1"/>
</dbReference>
<feature type="domain" description="NAD(P)-binding" evidence="1">
    <location>
        <begin position="8"/>
        <end position="185"/>
    </location>
</feature>
<dbReference type="InterPro" id="IPR036291">
    <property type="entry name" value="NAD(P)-bd_dom_sf"/>
</dbReference>
<evidence type="ECO:0000313" key="2">
    <source>
        <dbReference type="EMBL" id="GAA1814204.1"/>
    </source>
</evidence>
<keyword evidence="3" id="KW-1185">Reference proteome</keyword>
<dbReference type="PANTHER" id="PTHR47129:SF1">
    <property type="entry name" value="NMRA-LIKE DOMAIN-CONTAINING PROTEIN"/>
    <property type="match status" value="1"/>
</dbReference>
<sequence>MTILVTAASGQLGSLVVDALLERGADPADLVATARDTAKIERLAARGIRTAELDYTRPETIAAALDGVDTVLLISGSEPGNRAAGHQNVIDAAKAAGVAKLVYTSAPKATTADFALAADHKATEEAIAASGVPAVIVRNNWYTENYTTDVSRAATTGVIAASVGDGRVASASRADYAAGAAAVLLEDGHLGKVYEFGGDVAWNYDELAAAASDVLGREVGYQRLTTDEHVAALEGFGLDAGTAGFVAGIDDAIRRGVLGDTDGTLARLIGRPTTPLIDGLRATVSVESDSQGRPAA</sequence>
<organism evidence="2 3">
    <name type="scientific">Agromyces neolithicus</name>
    <dbReference type="NCBI Taxonomy" id="269420"/>
    <lineage>
        <taxon>Bacteria</taxon>
        <taxon>Bacillati</taxon>
        <taxon>Actinomycetota</taxon>
        <taxon>Actinomycetes</taxon>
        <taxon>Micrococcales</taxon>
        <taxon>Microbacteriaceae</taxon>
        <taxon>Agromyces</taxon>
    </lineage>
</organism>
<dbReference type="RefSeq" id="WP_344296552.1">
    <property type="nucleotide sequence ID" value="NZ_BAAANJ010000009.1"/>
</dbReference>
<reference evidence="2 3" key="1">
    <citation type="journal article" date="2019" name="Int. J. Syst. Evol. Microbiol.">
        <title>The Global Catalogue of Microorganisms (GCM) 10K type strain sequencing project: providing services to taxonomists for standard genome sequencing and annotation.</title>
        <authorList>
            <consortium name="The Broad Institute Genomics Platform"/>
            <consortium name="The Broad Institute Genome Sequencing Center for Infectious Disease"/>
            <person name="Wu L."/>
            <person name="Ma J."/>
        </authorList>
    </citation>
    <scope>NUCLEOTIDE SEQUENCE [LARGE SCALE GENOMIC DNA]</scope>
    <source>
        <strain evidence="2 3">JCM 14322</strain>
    </source>
</reference>
<comment type="caution">
    <text evidence="2">The sequence shown here is derived from an EMBL/GenBank/DDBJ whole genome shotgun (WGS) entry which is preliminary data.</text>
</comment>
<accession>A0ABN2M828</accession>
<dbReference type="Gene3D" id="3.40.50.720">
    <property type="entry name" value="NAD(P)-binding Rossmann-like Domain"/>
    <property type="match status" value="1"/>
</dbReference>